<evidence type="ECO:0000313" key="3">
    <source>
        <dbReference type="Proteomes" id="UP000323386"/>
    </source>
</evidence>
<feature type="compositionally biased region" description="Polar residues" evidence="1">
    <location>
        <begin position="95"/>
        <end position="115"/>
    </location>
</feature>
<feature type="region of interest" description="Disordered" evidence="1">
    <location>
        <begin position="282"/>
        <end position="326"/>
    </location>
</feature>
<dbReference type="AlphaFoldDB" id="A0A5C3F0D7"/>
<reference evidence="2 3" key="1">
    <citation type="submission" date="2018-03" db="EMBL/GenBank/DDBJ databases">
        <authorList>
            <person name="Guldener U."/>
        </authorList>
    </citation>
    <scope>NUCLEOTIDE SEQUENCE [LARGE SCALE GENOMIC DNA]</scope>
    <source>
        <strain evidence="2 3">DAOM196992</strain>
    </source>
</reference>
<name>A0A5C3F0D7_9BASI</name>
<feature type="compositionally biased region" description="Low complexity" evidence="1">
    <location>
        <begin position="65"/>
        <end position="88"/>
    </location>
</feature>
<feature type="compositionally biased region" description="Polar residues" evidence="1">
    <location>
        <begin position="245"/>
        <end position="258"/>
    </location>
</feature>
<feature type="compositionally biased region" description="Polar residues" evidence="1">
    <location>
        <begin position="385"/>
        <end position="397"/>
    </location>
</feature>
<dbReference type="EMBL" id="OOIP01000005">
    <property type="protein sequence ID" value="SPO36899.1"/>
    <property type="molecule type" value="Genomic_DNA"/>
</dbReference>
<accession>A0A5C3F0D7</accession>
<evidence type="ECO:0000313" key="2">
    <source>
        <dbReference type="EMBL" id="SPO36899.1"/>
    </source>
</evidence>
<evidence type="ECO:0000256" key="1">
    <source>
        <dbReference type="SAM" id="MobiDB-lite"/>
    </source>
</evidence>
<dbReference type="Proteomes" id="UP000323386">
    <property type="component" value="Unassembled WGS sequence"/>
</dbReference>
<sequence length="463" mass="49263">MSFKGRKLFGGSCADSPDPSEASAASRRTKPRSATISMMPGTKRVHSPLLPTGWFGKSQEDDSISSRLQGSSSSCSPAGPSPSISAASDLMMPDRSSNNASPSLPVQPGAQQQGDKLQRRRRSFFFKKRKGGAGGEDAASAAAAVELPPLPFASTHTYTPPRPQPVVSAKKLEARRLQDEQNLAALERVSDLVCQSVATAVIEPLTPPGPRGGISVAAVERRLASSSYASLASPPFSDCGEDRVQSPSVGGSYTQSSEGGWLSDASEFALYQRTPPDQSVLDRVLLPSSMKSIKREGRRHRPAALDLTAERPPSTRSGSDVGLPRSATLRGSIDAADFDLYLKSPTWIPEAVQGPAPPPRPGRSGSQRMRTASLSMPRSRPPSSDQLSPTSPTSPGSRKSHRTTLSTISSNSSTEDLGRTMHSPRSRMSMGDIDSRPSTRHPTVDSPFATPTFGYDPPWGQFP</sequence>
<feature type="region of interest" description="Disordered" evidence="1">
    <location>
        <begin position="349"/>
        <end position="463"/>
    </location>
</feature>
<keyword evidence="3" id="KW-1185">Reference proteome</keyword>
<feature type="region of interest" description="Disordered" evidence="1">
    <location>
        <begin position="1"/>
        <end position="141"/>
    </location>
</feature>
<feature type="compositionally biased region" description="Basic residues" evidence="1">
    <location>
        <begin position="118"/>
        <end position="131"/>
    </location>
</feature>
<gene>
    <name evidence="2" type="ORF">PSFLO_02370</name>
</gene>
<protein>
    <submittedName>
        <fullName evidence="2">Uncharacterized protein</fullName>
    </submittedName>
</protein>
<proteinExistence type="predicted"/>
<organism evidence="2 3">
    <name type="scientific">Pseudozyma flocculosa</name>
    <dbReference type="NCBI Taxonomy" id="84751"/>
    <lineage>
        <taxon>Eukaryota</taxon>
        <taxon>Fungi</taxon>
        <taxon>Dikarya</taxon>
        <taxon>Basidiomycota</taxon>
        <taxon>Ustilaginomycotina</taxon>
        <taxon>Ustilaginomycetes</taxon>
        <taxon>Ustilaginales</taxon>
        <taxon>Ustilaginaceae</taxon>
        <taxon>Pseudozyma</taxon>
    </lineage>
</organism>
<feature type="compositionally biased region" description="Low complexity" evidence="1">
    <location>
        <begin position="14"/>
        <end position="26"/>
    </location>
</feature>
<feature type="region of interest" description="Disordered" evidence="1">
    <location>
        <begin position="231"/>
        <end position="259"/>
    </location>
</feature>
<feature type="compositionally biased region" description="Low complexity" evidence="1">
    <location>
        <begin position="403"/>
        <end position="414"/>
    </location>
</feature>